<proteinExistence type="predicted"/>
<reference evidence="1" key="2">
    <citation type="journal article" date="2015" name="Data Brief">
        <title>Shoot transcriptome of the giant reed, Arundo donax.</title>
        <authorList>
            <person name="Barrero R.A."/>
            <person name="Guerrero F.D."/>
            <person name="Moolhuijzen P."/>
            <person name="Goolsby J.A."/>
            <person name="Tidwell J."/>
            <person name="Bellgard S.E."/>
            <person name="Bellgard M.I."/>
        </authorList>
    </citation>
    <scope>NUCLEOTIDE SEQUENCE</scope>
    <source>
        <tissue evidence="1">Shoot tissue taken approximately 20 cm above the soil surface</tissue>
    </source>
</reference>
<protein>
    <submittedName>
        <fullName evidence="1">Uncharacterized protein</fullName>
    </submittedName>
</protein>
<dbReference type="EMBL" id="GBRH01182182">
    <property type="protein sequence ID" value="JAE15714.1"/>
    <property type="molecule type" value="Transcribed_RNA"/>
</dbReference>
<evidence type="ECO:0000313" key="1">
    <source>
        <dbReference type="EMBL" id="JAE15714.1"/>
    </source>
</evidence>
<dbReference type="AlphaFoldDB" id="A0A0A9FWX4"/>
<reference evidence="1" key="1">
    <citation type="submission" date="2014-09" db="EMBL/GenBank/DDBJ databases">
        <authorList>
            <person name="Magalhaes I.L.F."/>
            <person name="Oliveira U."/>
            <person name="Santos F.R."/>
            <person name="Vidigal T.H.D.A."/>
            <person name="Brescovit A.D."/>
            <person name="Santos A.J."/>
        </authorList>
    </citation>
    <scope>NUCLEOTIDE SEQUENCE</scope>
    <source>
        <tissue evidence="1">Shoot tissue taken approximately 20 cm above the soil surface</tissue>
    </source>
</reference>
<name>A0A0A9FWX4_ARUDO</name>
<organism evidence="1">
    <name type="scientific">Arundo donax</name>
    <name type="common">Giant reed</name>
    <name type="synonym">Donax arundinaceus</name>
    <dbReference type="NCBI Taxonomy" id="35708"/>
    <lineage>
        <taxon>Eukaryota</taxon>
        <taxon>Viridiplantae</taxon>
        <taxon>Streptophyta</taxon>
        <taxon>Embryophyta</taxon>
        <taxon>Tracheophyta</taxon>
        <taxon>Spermatophyta</taxon>
        <taxon>Magnoliopsida</taxon>
        <taxon>Liliopsida</taxon>
        <taxon>Poales</taxon>
        <taxon>Poaceae</taxon>
        <taxon>PACMAD clade</taxon>
        <taxon>Arundinoideae</taxon>
        <taxon>Arundineae</taxon>
        <taxon>Arundo</taxon>
    </lineage>
</organism>
<sequence length="69" mass="7022">MMLYAACSGYPAAPAAAAAAAAARRLRRRLISQRRGGCGGGSSLSGAKMGIGKDYEIAMTRCGEVGIIM</sequence>
<accession>A0A0A9FWX4</accession>